<reference evidence="7 8" key="1">
    <citation type="submission" date="2021-09" db="EMBL/GenBank/DDBJ databases">
        <title>Genomic insights and catalytic innovation underlie evolution of tropane alkaloids biosynthesis.</title>
        <authorList>
            <person name="Wang Y.-J."/>
            <person name="Tian T."/>
            <person name="Huang J.-P."/>
            <person name="Huang S.-X."/>
        </authorList>
    </citation>
    <scope>NUCLEOTIDE SEQUENCE [LARGE SCALE GENOMIC DNA]</scope>
    <source>
        <strain evidence="7">KIB-2018</strain>
        <tissue evidence="7">Leaf</tissue>
    </source>
</reference>
<comment type="subcellular location">
    <subcellularLocation>
        <location evidence="1">Membrane</location>
        <topology evidence="1">Single-pass membrane protein</topology>
    </subcellularLocation>
</comment>
<feature type="transmembrane region" description="Helical" evidence="5">
    <location>
        <begin position="23"/>
        <end position="45"/>
    </location>
</feature>
<keyword evidence="2 5" id="KW-0812">Transmembrane</keyword>
<dbReference type="GO" id="GO:0098542">
    <property type="term" value="P:defense response to other organism"/>
    <property type="evidence" value="ECO:0007669"/>
    <property type="project" value="InterPro"/>
</dbReference>
<sequence>MSSCEKQCGKQCCHSRKELYRRILIVVGAIVVVVLFAIFLVWIILRPTKPQIVLHDNTLYALNLSQPNFVTMNMQITISTRNPNARVGIYFDKFDIYASYRNEQITPATELPRGNYLGHKEINVWSPFLCGNSVPISLYAAAALCEDLNAGIVLVNIKVSGKLKWKVGTWMSGKYHLSANCPVYISCGKHDGVPFELGIKYQSVSSCSVDV</sequence>
<evidence type="ECO:0000259" key="6">
    <source>
        <dbReference type="Pfam" id="PF03168"/>
    </source>
</evidence>
<dbReference type="Proteomes" id="UP001159364">
    <property type="component" value="Linkage Group LG04"/>
</dbReference>
<evidence type="ECO:0000256" key="5">
    <source>
        <dbReference type="SAM" id="Phobius"/>
    </source>
</evidence>
<keyword evidence="3 5" id="KW-1133">Transmembrane helix</keyword>
<comment type="caution">
    <text evidence="7">The sequence shown here is derived from an EMBL/GenBank/DDBJ whole genome shotgun (WGS) entry which is preliminary data.</text>
</comment>
<dbReference type="InterPro" id="IPR004864">
    <property type="entry name" value="LEA_2"/>
</dbReference>
<keyword evidence="4 5" id="KW-0472">Membrane</keyword>
<keyword evidence="8" id="KW-1185">Reference proteome</keyword>
<dbReference type="Pfam" id="PF03168">
    <property type="entry name" value="LEA_2"/>
    <property type="match status" value="1"/>
</dbReference>
<evidence type="ECO:0000256" key="1">
    <source>
        <dbReference type="ARBA" id="ARBA00004167"/>
    </source>
</evidence>
<feature type="domain" description="Late embryogenesis abundant protein LEA-2 subgroup" evidence="6">
    <location>
        <begin position="77"/>
        <end position="181"/>
    </location>
</feature>
<gene>
    <name evidence="7" type="ORF">K2173_021177</name>
</gene>
<dbReference type="AlphaFoldDB" id="A0AAV8TMS8"/>
<accession>A0AAV8TMS8</accession>
<dbReference type="GO" id="GO:0009506">
    <property type="term" value="C:plasmodesma"/>
    <property type="evidence" value="ECO:0007669"/>
    <property type="project" value="TreeGrafter"/>
</dbReference>
<protein>
    <recommendedName>
        <fullName evidence="6">Late embryogenesis abundant protein LEA-2 subgroup domain-containing protein</fullName>
    </recommendedName>
</protein>
<evidence type="ECO:0000256" key="2">
    <source>
        <dbReference type="ARBA" id="ARBA00022692"/>
    </source>
</evidence>
<dbReference type="InterPro" id="IPR044839">
    <property type="entry name" value="NDR1-like"/>
</dbReference>
<evidence type="ECO:0000256" key="4">
    <source>
        <dbReference type="ARBA" id="ARBA00023136"/>
    </source>
</evidence>
<proteinExistence type="predicted"/>
<dbReference type="EMBL" id="JAIWQS010000004">
    <property type="protein sequence ID" value="KAJ8768237.1"/>
    <property type="molecule type" value="Genomic_DNA"/>
</dbReference>
<organism evidence="7 8">
    <name type="scientific">Erythroxylum novogranatense</name>
    <dbReference type="NCBI Taxonomy" id="1862640"/>
    <lineage>
        <taxon>Eukaryota</taxon>
        <taxon>Viridiplantae</taxon>
        <taxon>Streptophyta</taxon>
        <taxon>Embryophyta</taxon>
        <taxon>Tracheophyta</taxon>
        <taxon>Spermatophyta</taxon>
        <taxon>Magnoliopsida</taxon>
        <taxon>eudicotyledons</taxon>
        <taxon>Gunneridae</taxon>
        <taxon>Pentapetalae</taxon>
        <taxon>rosids</taxon>
        <taxon>fabids</taxon>
        <taxon>Malpighiales</taxon>
        <taxon>Erythroxylaceae</taxon>
        <taxon>Erythroxylum</taxon>
    </lineage>
</organism>
<dbReference type="PANTHER" id="PTHR31415">
    <property type="entry name" value="OS05G0367900 PROTEIN"/>
    <property type="match status" value="1"/>
</dbReference>
<evidence type="ECO:0000256" key="3">
    <source>
        <dbReference type="ARBA" id="ARBA00022989"/>
    </source>
</evidence>
<dbReference type="GO" id="GO:0005886">
    <property type="term" value="C:plasma membrane"/>
    <property type="evidence" value="ECO:0007669"/>
    <property type="project" value="TreeGrafter"/>
</dbReference>
<name>A0AAV8TMS8_9ROSI</name>
<evidence type="ECO:0000313" key="7">
    <source>
        <dbReference type="EMBL" id="KAJ8768237.1"/>
    </source>
</evidence>
<evidence type="ECO:0000313" key="8">
    <source>
        <dbReference type="Proteomes" id="UP001159364"/>
    </source>
</evidence>
<dbReference type="PANTHER" id="PTHR31415:SF166">
    <property type="entry name" value="LATE EMBRYOGENESIS ABUNDANT (LEA) HYDROXYPROLINE-RICH GLYCOPROTEIN FAMILY"/>
    <property type="match status" value="1"/>
</dbReference>